<name>A3IIN6_9CHRO</name>
<accession>A3IIN6</accession>
<comment type="caution">
    <text evidence="1">The sequence shown here is derived from an EMBL/GenBank/DDBJ whole genome shotgun (WGS) entry which is preliminary data.</text>
</comment>
<proteinExistence type="predicted"/>
<reference evidence="1 2" key="1">
    <citation type="submission" date="2007-03" db="EMBL/GenBank/DDBJ databases">
        <authorList>
            <person name="Stal L."/>
            <person name="Ferriera S."/>
            <person name="Johnson J."/>
            <person name="Kravitz S."/>
            <person name="Beeson K."/>
            <person name="Sutton G."/>
            <person name="Rogers Y.-H."/>
            <person name="Friedman R."/>
            <person name="Frazier M."/>
            <person name="Venter J.C."/>
        </authorList>
    </citation>
    <scope>NUCLEOTIDE SEQUENCE [LARGE SCALE GENOMIC DNA]</scope>
    <source>
        <strain evidence="1 2">CCY0110</strain>
    </source>
</reference>
<evidence type="ECO:0000313" key="2">
    <source>
        <dbReference type="Proteomes" id="UP000003781"/>
    </source>
</evidence>
<sequence length="25" mass="2950">MKIKRIFLSDIIEASEKIVIFQEVV</sequence>
<evidence type="ECO:0000313" key="1">
    <source>
        <dbReference type="EMBL" id="EAZ93668.1"/>
    </source>
</evidence>
<organism evidence="1 2">
    <name type="scientific">Crocosphaera chwakensis CCY0110</name>
    <dbReference type="NCBI Taxonomy" id="391612"/>
    <lineage>
        <taxon>Bacteria</taxon>
        <taxon>Bacillati</taxon>
        <taxon>Cyanobacteriota</taxon>
        <taxon>Cyanophyceae</taxon>
        <taxon>Oscillatoriophycideae</taxon>
        <taxon>Chroococcales</taxon>
        <taxon>Aphanothecaceae</taxon>
        <taxon>Crocosphaera</taxon>
        <taxon>Crocosphaera chwakensis</taxon>
    </lineage>
</organism>
<dbReference type="EMBL" id="AAXW01000002">
    <property type="protein sequence ID" value="EAZ93668.1"/>
    <property type="molecule type" value="Genomic_DNA"/>
</dbReference>
<dbReference type="Proteomes" id="UP000003781">
    <property type="component" value="Unassembled WGS sequence"/>
</dbReference>
<protein>
    <submittedName>
        <fullName evidence="1">Uncharacterized protein</fullName>
    </submittedName>
</protein>
<gene>
    <name evidence="1" type="ORF">CY0110_17772</name>
</gene>
<dbReference type="AlphaFoldDB" id="A3IIN6"/>
<keyword evidence="2" id="KW-1185">Reference proteome</keyword>